<feature type="domain" description="Peptidase S1" evidence="10">
    <location>
        <begin position="177"/>
        <end position="408"/>
    </location>
</feature>
<feature type="signal peptide" evidence="9">
    <location>
        <begin position="1"/>
        <end position="22"/>
    </location>
</feature>
<evidence type="ECO:0000256" key="3">
    <source>
        <dbReference type="ARBA" id="ARBA00022801"/>
    </source>
</evidence>
<protein>
    <recommendedName>
        <fullName evidence="10">Peptidase S1 domain-containing protein</fullName>
    </recommendedName>
</protein>
<dbReference type="Proteomes" id="UP000002358">
    <property type="component" value="Chromosome 5"/>
</dbReference>
<accession>A0A7M6US69</accession>
<comment type="similarity">
    <text evidence="6">Belongs to the peptidase S1 family. CLIP subfamily.</text>
</comment>
<dbReference type="PROSITE" id="PS00134">
    <property type="entry name" value="TRYPSIN_HIS"/>
    <property type="match status" value="1"/>
</dbReference>
<gene>
    <name evidence="11" type="primary">100120125</name>
</gene>
<sequence length="409" mass="44566">MTMTTTGKLLLVVLALSVFAEADRTTNSRTASWVRPKPSETASSHIRNKRLVAGVPGKPVQAPSKAYQACIAPGSKPGHCRHLSSCGDEVFRSNLPRMMEYMCVIEKEFIGFCCPDDMSAGSSQNSAMPVGGLAGSLPAVATEGDDAMVMPDDENAGDRGGRASRGCGLSTRDQGRVTGGRPTSSREWPWIATILRESEQYCGGVLITDRHILTAAHCVYKLKPRDLTIRLGEYDLRFPNETRALDFKVVEIRIHNSYVATTYKNDIAILKIHRPTIFNTYIWPVCLPPVGAVFENKQATVIGWGTMAYGGTPSWILKEVTVPVWPQEKCVTKFTQEITAKNICAGDYAGNGDACQGDSGGPLMHQLGNGRWVNIGIVSWGIGCGNPDKPGIYTRVNAYLDWIFANTIF</sequence>
<dbReference type="CDD" id="cd00190">
    <property type="entry name" value="Tryp_SPc"/>
    <property type="match status" value="1"/>
</dbReference>
<dbReference type="AlphaFoldDB" id="A0A7M6US69"/>
<dbReference type="InterPro" id="IPR001314">
    <property type="entry name" value="Peptidase_S1A"/>
</dbReference>
<evidence type="ECO:0000313" key="12">
    <source>
        <dbReference type="Proteomes" id="UP000002358"/>
    </source>
</evidence>
<evidence type="ECO:0000256" key="2">
    <source>
        <dbReference type="ARBA" id="ARBA00022729"/>
    </source>
</evidence>
<evidence type="ECO:0000256" key="7">
    <source>
        <dbReference type="RuleBase" id="RU363034"/>
    </source>
</evidence>
<dbReference type="GO" id="GO:0004252">
    <property type="term" value="F:serine-type endopeptidase activity"/>
    <property type="evidence" value="ECO:0007669"/>
    <property type="project" value="InterPro"/>
</dbReference>
<feature type="region of interest" description="Disordered" evidence="8">
    <location>
        <begin position="27"/>
        <end position="46"/>
    </location>
</feature>
<dbReference type="InterPro" id="IPR043504">
    <property type="entry name" value="Peptidase_S1_PA_chymotrypsin"/>
</dbReference>
<keyword evidence="2 9" id="KW-0732">Signal</keyword>
<keyword evidence="3 7" id="KW-0378">Hydrolase</keyword>
<dbReference type="InParanoid" id="A0A7M6US69"/>
<dbReference type="InterPro" id="IPR001254">
    <property type="entry name" value="Trypsin_dom"/>
</dbReference>
<dbReference type="OrthoDB" id="5918597at2759"/>
<dbReference type="InterPro" id="IPR033116">
    <property type="entry name" value="TRYPSIN_SER"/>
</dbReference>
<dbReference type="GO" id="GO:0006508">
    <property type="term" value="P:proteolysis"/>
    <property type="evidence" value="ECO:0007669"/>
    <property type="project" value="UniProtKB-KW"/>
</dbReference>
<proteinExistence type="inferred from homology"/>
<dbReference type="InterPro" id="IPR009003">
    <property type="entry name" value="Peptidase_S1_PA"/>
</dbReference>
<keyword evidence="12" id="KW-1185">Reference proteome</keyword>
<dbReference type="PROSITE" id="PS50240">
    <property type="entry name" value="TRYPSIN_DOM"/>
    <property type="match status" value="1"/>
</dbReference>
<dbReference type="FunFam" id="2.40.10.10:FF:000006">
    <property type="entry name" value="Serine proteinase stubble"/>
    <property type="match status" value="1"/>
</dbReference>
<dbReference type="OMA" id="VNLPVWK"/>
<dbReference type="Gene3D" id="2.40.10.10">
    <property type="entry name" value="Trypsin-like serine proteases"/>
    <property type="match status" value="1"/>
</dbReference>
<keyword evidence="5" id="KW-1015">Disulfide bond</keyword>
<dbReference type="PANTHER" id="PTHR24252">
    <property type="entry name" value="ACROSIN-RELATED"/>
    <property type="match status" value="1"/>
</dbReference>
<evidence type="ECO:0000313" key="11">
    <source>
        <dbReference type="EnsemblMetazoa" id="NP_001166085"/>
    </source>
</evidence>
<name>A0A7M6US69_NASVI</name>
<evidence type="ECO:0000256" key="1">
    <source>
        <dbReference type="ARBA" id="ARBA00022670"/>
    </source>
</evidence>
<reference evidence="11" key="1">
    <citation type="submission" date="2021-01" db="UniProtKB">
        <authorList>
            <consortium name="EnsemblMetazoa"/>
        </authorList>
    </citation>
    <scope>IDENTIFICATION</scope>
</reference>
<evidence type="ECO:0000256" key="9">
    <source>
        <dbReference type="SAM" id="SignalP"/>
    </source>
</evidence>
<feature type="chain" id="PRO_5029766363" description="Peptidase S1 domain-containing protein" evidence="9">
    <location>
        <begin position="23"/>
        <end position="409"/>
    </location>
</feature>
<dbReference type="KEGG" id="nvi:100120125"/>
<dbReference type="Pfam" id="PF00089">
    <property type="entry name" value="Trypsin"/>
    <property type="match status" value="1"/>
</dbReference>
<evidence type="ECO:0000256" key="5">
    <source>
        <dbReference type="ARBA" id="ARBA00023157"/>
    </source>
</evidence>
<dbReference type="EnsemblMetazoa" id="NM_001172614">
    <property type="protein sequence ID" value="NP_001166085"/>
    <property type="gene ID" value="GeneID_100120125"/>
</dbReference>
<feature type="region of interest" description="Disordered" evidence="8">
    <location>
        <begin position="153"/>
        <end position="184"/>
    </location>
</feature>
<dbReference type="PROSITE" id="PS00135">
    <property type="entry name" value="TRYPSIN_SER"/>
    <property type="match status" value="1"/>
</dbReference>
<dbReference type="SUPFAM" id="SSF50494">
    <property type="entry name" value="Trypsin-like serine proteases"/>
    <property type="match status" value="1"/>
</dbReference>
<keyword evidence="4 7" id="KW-0720">Serine protease</keyword>
<dbReference type="SMR" id="A0A7M6US69"/>
<keyword evidence="1 7" id="KW-0645">Protease</keyword>
<organism evidence="11 12">
    <name type="scientific">Nasonia vitripennis</name>
    <name type="common">Parasitic wasp</name>
    <dbReference type="NCBI Taxonomy" id="7425"/>
    <lineage>
        <taxon>Eukaryota</taxon>
        <taxon>Metazoa</taxon>
        <taxon>Ecdysozoa</taxon>
        <taxon>Arthropoda</taxon>
        <taxon>Hexapoda</taxon>
        <taxon>Insecta</taxon>
        <taxon>Pterygota</taxon>
        <taxon>Neoptera</taxon>
        <taxon>Endopterygota</taxon>
        <taxon>Hymenoptera</taxon>
        <taxon>Apocrita</taxon>
        <taxon>Proctotrupomorpha</taxon>
        <taxon>Chalcidoidea</taxon>
        <taxon>Pteromalidae</taxon>
        <taxon>Pteromalinae</taxon>
        <taxon>Nasonia</taxon>
    </lineage>
</organism>
<dbReference type="PRINTS" id="PR00722">
    <property type="entry name" value="CHYMOTRYPSIN"/>
</dbReference>
<dbReference type="SMART" id="SM00020">
    <property type="entry name" value="Tryp_SPc"/>
    <property type="match status" value="1"/>
</dbReference>
<dbReference type="InterPro" id="IPR022700">
    <property type="entry name" value="CLIP"/>
</dbReference>
<evidence type="ECO:0000256" key="6">
    <source>
        <dbReference type="ARBA" id="ARBA00024195"/>
    </source>
</evidence>
<evidence type="ECO:0000259" key="10">
    <source>
        <dbReference type="PROSITE" id="PS50240"/>
    </source>
</evidence>
<dbReference type="PANTHER" id="PTHR24252:SF7">
    <property type="entry name" value="HYALIN"/>
    <property type="match status" value="1"/>
</dbReference>
<evidence type="ECO:0000256" key="4">
    <source>
        <dbReference type="ARBA" id="ARBA00022825"/>
    </source>
</evidence>
<dbReference type="SMART" id="SM00680">
    <property type="entry name" value="CLIP"/>
    <property type="match status" value="1"/>
</dbReference>
<evidence type="ECO:0000256" key="8">
    <source>
        <dbReference type="SAM" id="MobiDB-lite"/>
    </source>
</evidence>
<dbReference type="InterPro" id="IPR018114">
    <property type="entry name" value="TRYPSIN_HIS"/>
</dbReference>